<evidence type="ECO:0000256" key="1">
    <source>
        <dbReference type="ARBA" id="ARBA00023002"/>
    </source>
</evidence>
<dbReference type="Gene3D" id="3.40.50.720">
    <property type="entry name" value="NAD(P)-binding Rossmann-like Domain"/>
    <property type="match status" value="1"/>
</dbReference>
<dbReference type="PANTHER" id="PTHR43157:SF31">
    <property type="entry name" value="PHOSPHATIDYLINOSITOL-GLYCAN BIOSYNTHESIS CLASS F PROTEIN"/>
    <property type="match status" value="1"/>
</dbReference>
<evidence type="ECO:0000313" key="3">
    <source>
        <dbReference type="Proteomes" id="UP000078292"/>
    </source>
</evidence>
<comment type="caution">
    <text evidence="2">The sequence shown here is derived from an EMBL/GenBank/DDBJ whole genome shotgun (WGS) entry which is preliminary data.</text>
</comment>
<dbReference type="InterPro" id="IPR036291">
    <property type="entry name" value="NAD(P)-bd_dom_sf"/>
</dbReference>
<dbReference type="RefSeq" id="WP_043057798.1">
    <property type="nucleotide sequence ID" value="NZ_LXEY01000017.1"/>
</dbReference>
<dbReference type="AlphaFoldDB" id="A0A1B7LZT8"/>
<name>A0A1B7LZT8_9MICC</name>
<dbReference type="GO" id="GO:0016491">
    <property type="term" value="F:oxidoreductase activity"/>
    <property type="evidence" value="ECO:0007669"/>
    <property type="project" value="UniProtKB-KW"/>
</dbReference>
<evidence type="ECO:0000313" key="2">
    <source>
        <dbReference type="EMBL" id="OAV61146.1"/>
    </source>
</evidence>
<reference evidence="2 3" key="1">
    <citation type="submission" date="2016-04" db="EMBL/GenBank/DDBJ databases">
        <title>First whole genome shotgun sequence of the bacterium Enteractinococcus sp. strain UASWS1574.</title>
        <authorList>
            <person name="Crovadore J."/>
            <person name="Chablais R."/>
            <person name="Lefort F."/>
        </authorList>
    </citation>
    <scope>NUCLEOTIDE SEQUENCE [LARGE SCALE GENOMIC DNA]</scope>
    <source>
        <strain evidence="2 3">UASWS1574</strain>
    </source>
</reference>
<organism evidence="2 3">
    <name type="scientific">Enteractinococcus helveticum</name>
    <dbReference type="NCBI Taxonomy" id="1837282"/>
    <lineage>
        <taxon>Bacteria</taxon>
        <taxon>Bacillati</taxon>
        <taxon>Actinomycetota</taxon>
        <taxon>Actinomycetes</taxon>
        <taxon>Micrococcales</taxon>
        <taxon>Micrococcaceae</taxon>
    </lineage>
</organism>
<dbReference type="InterPro" id="IPR002347">
    <property type="entry name" value="SDR_fam"/>
</dbReference>
<keyword evidence="1" id="KW-0560">Oxidoreductase</keyword>
<protein>
    <submittedName>
        <fullName evidence="2">3-oxoacyl-ACP reductase</fullName>
    </submittedName>
</protein>
<dbReference type="PRINTS" id="PR00081">
    <property type="entry name" value="GDHRDH"/>
</dbReference>
<accession>A0A1B7LZT8</accession>
<proteinExistence type="predicted"/>
<gene>
    <name evidence="2" type="ORF">A6F49_09195</name>
</gene>
<sequence length="272" mass="29180">MTVWNPTILLTGATGGLGQALATTLATGSGRLILHGRNAQRLQDLREDLAGATAQLDVVQADLADLSQVAQLGHDVARLTDHLDVVVHNAGVGKGATDTREVSADGYELRLAVNHLAPFALTKHVLPLLAAGAPSRVVNVASGAQEPIDFDDPQLEQHYSGKRAYAQSKFAMVATGFKMARTLAPEVVTVNSLHPATLMPTRMVHEGYGRTVDELQTGVDAVMQLIVSPKLDGVSGKYFSIQQPATAHPQTYDARVQDRLWELSEFLTGVRY</sequence>
<dbReference type="OrthoDB" id="3237043at2"/>
<dbReference type="Pfam" id="PF00106">
    <property type="entry name" value="adh_short"/>
    <property type="match status" value="1"/>
</dbReference>
<keyword evidence="3" id="KW-1185">Reference proteome</keyword>
<dbReference type="Proteomes" id="UP000078292">
    <property type="component" value="Unassembled WGS sequence"/>
</dbReference>
<dbReference type="SUPFAM" id="SSF51735">
    <property type="entry name" value="NAD(P)-binding Rossmann-fold domains"/>
    <property type="match status" value="1"/>
</dbReference>
<dbReference type="STRING" id="1837282.A6F49_09195"/>
<dbReference type="PANTHER" id="PTHR43157">
    <property type="entry name" value="PHOSPHATIDYLINOSITOL-GLYCAN BIOSYNTHESIS CLASS F PROTEIN-RELATED"/>
    <property type="match status" value="1"/>
</dbReference>
<dbReference type="EMBL" id="LXEY01000017">
    <property type="protein sequence ID" value="OAV61146.1"/>
    <property type="molecule type" value="Genomic_DNA"/>
</dbReference>